<evidence type="ECO:0000313" key="3">
    <source>
        <dbReference type="Proteomes" id="UP000001292"/>
    </source>
</evidence>
<feature type="compositionally biased region" description="Basic residues" evidence="1">
    <location>
        <begin position="85"/>
        <end position="99"/>
    </location>
</feature>
<dbReference type="HOGENOM" id="CLU_1416529_0_0_1"/>
<accession>B4HNI7</accession>
<proteinExistence type="predicted"/>
<reference evidence="2 3" key="1">
    <citation type="journal article" date="2007" name="Nature">
        <title>Evolution of genes and genomes on the Drosophila phylogeny.</title>
        <authorList>
            <consortium name="Drosophila 12 Genomes Consortium"/>
            <person name="Clark A.G."/>
            <person name="Eisen M.B."/>
            <person name="Smith D.R."/>
            <person name="Bergman C.M."/>
            <person name="Oliver B."/>
            <person name="Markow T.A."/>
            <person name="Kaufman T.C."/>
            <person name="Kellis M."/>
            <person name="Gelbart W."/>
            <person name="Iyer V.N."/>
            <person name="Pollard D.A."/>
            <person name="Sackton T.B."/>
            <person name="Larracuente A.M."/>
            <person name="Singh N.D."/>
            <person name="Abad J.P."/>
            <person name="Abt D.N."/>
            <person name="Adryan B."/>
            <person name="Aguade M."/>
            <person name="Akashi H."/>
            <person name="Anderson W.W."/>
            <person name="Aquadro C.F."/>
            <person name="Ardell D.H."/>
            <person name="Arguello R."/>
            <person name="Artieri C.G."/>
            <person name="Barbash D.A."/>
            <person name="Barker D."/>
            <person name="Barsanti P."/>
            <person name="Batterham P."/>
            <person name="Batzoglou S."/>
            <person name="Begun D."/>
            <person name="Bhutkar A."/>
            <person name="Blanco E."/>
            <person name="Bosak S.A."/>
            <person name="Bradley R.K."/>
            <person name="Brand A.D."/>
            <person name="Brent M.R."/>
            <person name="Brooks A.N."/>
            <person name="Brown R.H."/>
            <person name="Butlin R.K."/>
            <person name="Caggese C."/>
            <person name="Calvi B.R."/>
            <person name="Bernardo de Carvalho A."/>
            <person name="Caspi A."/>
            <person name="Castrezana S."/>
            <person name="Celniker S.E."/>
            <person name="Chang J.L."/>
            <person name="Chapple C."/>
            <person name="Chatterji S."/>
            <person name="Chinwalla A."/>
            <person name="Civetta A."/>
            <person name="Clifton S.W."/>
            <person name="Comeron J.M."/>
            <person name="Costello J.C."/>
            <person name="Coyne J.A."/>
            <person name="Daub J."/>
            <person name="David R.G."/>
            <person name="Delcher A.L."/>
            <person name="Delehaunty K."/>
            <person name="Do C.B."/>
            <person name="Ebling H."/>
            <person name="Edwards K."/>
            <person name="Eickbush T."/>
            <person name="Evans J.D."/>
            <person name="Filipski A."/>
            <person name="Findeiss S."/>
            <person name="Freyhult E."/>
            <person name="Fulton L."/>
            <person name="Fulton R."/>
            <person name="Garcia A.C."/>
            <person name="Gardiner A."/>
            <person name="Garfield D.A."/>
            <person name="Garvin B.E."/>
            <person name="Gibson G."/>
            <person name="Gilbert D."/>
            <person name="Gnerre S."/>
            <person name="Godfrey J."/>
            <person name="Good R."/>
            <person name="Gotea V."/>
            <person name="Gravely B."/>
            <person name="Greenberg A.J."/>
            <person name="Griffiths-Jones S."/>
            <person name="Gross S."/>
            <person name="Guigo R."/>
            <person name="Gustafson E.A."/>
            <person name="Haerty W."/>
            <person name="Hahn M.W."/>
            <person name="Halligan D.L."/>
            <person name="Halpern A.L."/>
            <person name="Halter G.M."/>
            <person name="Han M.V."/>
            <person name="Heger A."/>
            <person name="Hillier L."/>
            <person name="Hinrichs A.S."/>
            <person name="Holmes I."/>
            <person name="Hoskins R.A."/>
            <person name="Hubisz M.J."/>
            <person name="Hultmark D."/>
            <person name="Huntley M.A."/>
            <person name="Jaffe D.B."/>
            <person name="Jagadeeshan S."/>
            <person name="Jeck W.R."/>
            <person name="Johnson J."/>
            <person name="Jones C.D."/>
            <person name="Jordan W.C."/>
            <person name="Karpen G.H."/>
            <person name="Kataoka E."/>
            <person name="Keightley P.D."/>
            <person name="Kheradpour P."/>
            <person name="Kirkness E.F."/>
            <person name="Koerich L.B."/>
            <person name="Kristiansen K."/>
            <person name="Kudrna D."/>
            <person name="Kulathinal R.J."/>
            <person name="Kumar S."/>
            <person name="Kwok R."/>
            <person name="Lander E."/>
            <person name="Langley C.H."/>
            <person name="Lapoint R."/>
            <person name="Lazzaro B.P."/>
            <person name="Lee S.J."/>
            <person name="Levesque L."/>
            <person name="Li R."/>
            <person name="Lin C.F."/>
            <person name="Lin M.F."/>
            <person name="Lindblad-Toh K."/>
            <person name="Llopart A."/>
            <person name="Long M."/>
            <person name="Low L."/>
            <person name="Lozovsky E."/>
            <person name="Lu J."/>
            <person name="Luo M."/>
            <person name="Machado C.A."/>
            <person name="Makalowski W."/>
            <person name="Marzo M."/>
            <person name="Matsuda M."/>
            <person name="Matzkin L."/>
            <person name="McAllister B."/>
            <person name="McBride C.S."/>
            <person name="McKernan B."/>
            <person name="McKernan K."/>
            <person name="Mendez-Lago M."/>
            <person name="Minx P."/>
            <person name="Mollenhauer M.U."/>
            <person name="Montooth K."/>
            <person name="Mount S.M."/>
            <person name="Mu X."/>
            <person name="Myers E."/>
            <person name="Negre B."/>
            <person name="Newfeld S."/>
            <person name="Nielsen R."/>
            <person name="Noor M.A."/>
            <person name="O'Grady P."/>
            <person name="Pachter L."/>
            <person name="Papaceit M."/>
            <person name="Parisi M.J."/>
            <person name="Parisi M."/>
            <person name="Parts L."/>
            <person name="Pedersen J.S."/>
            <person name="Pesole G."/>
            <person name="Phillippy A.M."/>
            <person name="Ponting C.P."/>
            <person name="Pop M."/>
            <person name="Porcelli D."/>
            <person name="Powell J.R."/>
            <person name="Prohaska S."/>
            <person name="Pruitt K."/>
            <person name="Puig M."/>
            <person name="Quesneville H."/>
            <person name="Ram K.R."/>
            <person name="Rand D."/>
            <person name="Rasmussen M.D."/>
            <person name="Reed L.K."/>
            <person name="Reenan R."/>
            <person name="Reily A."/>
            <person name="Remington K.A."/>
            <person name="Rieger T.T."/>
            <person name="Ritchie M.G."/>
            <person name="Robin C."/>
            <person name="Rogers Y.H."/>
            <person name="Rohde C."/>
            <person name="Rozas J."/>
            <person name="Rubenfield M.J."/>
            <person name="Ruiz A."/>
            <person name="Russo S."/>
            <person name="Salzberg S.L."/>
            <person name="Sanchez-Gracia A."/>
            <person name="Saranga D.J."/>
            <person name="Sato H."/>
            <person name="Schaeffer S.W."/>
            <person name="Schatz M.C."/>
            <person name="Schlenke T."/>
            <person name="Schwartz R."/>
            <person name="Segarra C."/>
            <person name="Singh R.S."/>
            <person name="Sirot L."/>
            <person name="Sirota M."/>
            <person name="Sisneros N.B."/>
            <person name="Smith C.D."/>
            <person name="Smith T.F."/>
            <person name="Spieth J."/>
            <person name="Stage D.E."/>
            <person name="Stark A."/>
            <person name="Stephan W."/>
            <person name="Strausberg R.L."/>
            <person name="Strempel S."/>
            <person name="Sturgill D."/>
            <person name="Sutton G."/>
            <person name="Sutton G.G."/>
            <person name="Tao W."/>
            <person name="Teichmann S."/>
            <person name="Tobari Y.N."/>
            <person name="Tomimura Y."/>
            <person name="Tsolas J.M."/>
            <person name="Valente V.L."/>
            <person name="Venter E."/>
            <person name="Venter J.C."/>
            <person name="Vicario S."/>
            <person name="Vieira F.G."/>
            <person name="Vilella A.J."/>
            <person name="Villasante A."/>
            <person name="Walenz B."/>
            <person name="Wang J."/>
            <person name="Wasserman M."/>
            <person name="Watts T."/>
            <person name="Wilson D."/>
            <person name="Wilson R.K."/>
            <person name="Wing R.A."/>
            <person name="Wolfner M.F."/>
            <person name="Wong A."/>
            <person name="Wong G.K."/>
            <person name="Wu C.I."/>
            <person name="Wu G."/>
            <person name="Yamamoto D."/>
            <person name="Yang H.P."/>
            <person name="Yang S.P."/>
            <person name="Yorke J.A."/>
            <person name="Yoshida K."/>
            <person name="Zdobnov E."/>
            <person name="Zhang P."/>
            <person name="Zhang Y."/>
            <person name="Zimin A.V."/>
            <person name="Baldwin J."/>
            <person name="Abdouelleil A."/>
            <person name="Abdulkadir J."/>
            <person name="Abebe A."/>
            <person name="Abera B."/>
            <person name="Abreu J."/>
            <person name="Acer S.C."/>
            <person name="Aftuck L."/>
            <person name="Alexander A."/>
            <person name="An P."/>
            <person name="Anderson E."/>
            <person name="Anderson S."/>
            <person name="Arachi H."/>
            <person name="Azer M."/>
            <person name="Bachantsang P."/>
            <person name="Barry A."/>
            <person name="Bayul T."/>
            <person name="Berlin A."/>
            <person name="Bessette D."/>
            <person name="Bloom T."/>
            <person name="Blye J."/>
            <person name="Boguslavskiy L."/>
            <person name="Bonnet C."/>
            <person name="Boukhgalter B."/>
            <person name="Bourzgui I."/>
            <person name="Brown A."/>
            <person name="Cahill P."/>
            <person name="Channer S."/>
            <person name="Cheshatsang Y."/>
            <person name="Chuda L."/>
            <person name="Citroen M."/>
            <person name="Collymore A."/>
            <person name="Cooke P."/>
            <person name="Costello M."/>
            <person name="D'Aco K."/>
            <person name="Daza R."/>
            <person name="De Haan G."/>
            <person name="DeGray S."/>
            <person name="DeMaso C."/>
            <person name="Dhargay N."/>
            <person name="Dooley K."/>
            <person name="Dooley E."/>
            <person name="Doricent M."/>
            <person name="Dorje P."/>
            <person name="Dorjee K."/>
            <person name="Dupes A."/>
            <person name="Elong R."/>
            <person name="Falk J."/>
            <person name="Farina A."/>
            <person name="Faro S."/>
            <person name="Ferguson D."/>
            <person name="Fisher S."/>
            <person name="Foley C.D."/>
            <person name="Franke A."/>
            <person name="Friedrich D."/>
            <person name="Gadbois L."/>
            <person name="Gearin G."/>
            <person name="Gearin C.R."/>
            <person name="Giannoukos G."/>
            <person name="Goode T."/>
            <person name="Graham J."/>
            <person name="Grandbois E."/>
            <person name="Grewal S."/>
            <person name="Gyaltsen K."/>
            <person name="Hafez N."/>
            <person name="Hagos B."/>
            <person name="Hall J."/>
            <person name="Henson C."/>
            <person name="Hollinger A."/>
            <person name="Honan T."/>
            <person name="Huard M.D."/>
            <person name="Hughes L."/>
            <person name="Hurhula B."/>
            <person name="Husby M.E."/>
            <person name="Kamat A."/>
            <person name="Kanga B."/>
            <person name="Kashin S."/>
            <person name="Khazanovich D."/>
            <person name="Kisner P."/>
            <person name="Lance K."/>
            <person name="Lara M."/>
            <person name="Lee W."/>
            <person name="Lennon N."/>
            <person name="Letendre F."/>
            <person name="LeVine R."/>
            <person name="Lipovsky A."/>
            <person name="Liu X."/>
            <person name="Liu J."/>
            <person name="Liu S."/>
            <person name="Lokyitsang T."/>
            <person name="Lokyitsang Y."/>
            <person name="Lubonja R."/>
            <person name="Lui A."/>
            <person name="MacDonald P."/>
            <person name="Magnisalis V."/>
            <person name="Maru K."/>
            <person name="Matthews C."/>
            <person name="McCusker W."/>
            <person name="McDonough S."/>
            <person name="Mehta T."/>
            <person name="Meldrim J."/>
            <person name="Meneus L."/>
            <person name="Mihai O."/>
            <person name="Mihalev A."/>
            <person name="Mihova T."/>
            <person name="Mittelman R."/>
            <person name="Mlenga V."/>
            <person name="Montmayeur A."/>
            <person name="Mulrain L."/>
            <person name="Navidi A."/>
            <person name="Naylor J."/>
            <person name="Negash T."/>
            <person name="Nguyen T."/>
            <person name="Nguyen N."/>
            <person name="Nicol R."/>
            <person name="Norbu C."/>
            <person name="Norbu N."/>
            <person name="Novod N."/>
            <person name="O'Neill B."/>
            <person name="Osman S."/>
            <person name="Markiewicz E."/>
            <person name="Oyono O.L."/>
            <person name="Patti C."/>
            <person name="Phunkhang P."/>
            <person name="Pierre F."/>
            <person name="Priest M."/>
            <person name="Raghuraman S."/>
            <person name="Rege F."/>
            <person name="Reyes R."/>
            <person name="Rise C."/>
            <person name="Rogov P."/>
            <person name="Ross K."/>
            <person name="Ryan E."/>
            <person name="Settipalli S."/>
            <person name="Shea T."/>
            <person name="Sherpa N."/>
            <person name="Shi L."/>
            <person name="Shih D."/>
            <person name="Sparrow T."/>
            <person name="Spaulding J."/>
            <person name="Stalker J."/>
            <person name="Stange-Thomann N."/>
            <person name="Stavropoulos S."/>
            <person name="Stone C."/>
            <person name="Strader C."/>
            <person name="Tesfaye S."/>
            <person name="Thomson T."/>
            <person name="Thoulutsang Y."/>
            <person name="Thoulutsang D."/>
            <person name="Topham K."/>
            <person name="Topping I."/>
            <person name="Tsamla T."/>
            <person name="Vassiliev H."/>
            <person name="Vo A."/>
            <person name="Wangchuk T."/>
            <person name="Wangdi T."/>
            <person name="Weiand M."/>
            <person name="Wilkinson J."/>
            <person name="Wilson A."/>
            <person name="Yadav S."/>
            <person name="Young G."/>
            <person name="Yu Q."/>
            <person name="Zembek L."/>
            <person name="Zhong D."/>
            <person name="Zimmer A."/>
            <person name="Zwirko Z."/>
            <person name="Jaffe D.B."/>
            <person name="Alvarez P."/>
            <person name="Brockman W."/>
            <person name="Butler J."/>
            <person name="Chin C."/>
            <person name="Gnerre S."/>
            <person name="Grabherr M."/>
            <person name="Kleber M."/>
            <person name="Mauceli E."/>
            <person name="MacCallum I."/>
        </authorList>
    </citation>
    <scope>NUCLEOTIDE SEQUENCE [LARGE SCALE GENOMIC DNA]</scope>
    <source>
        <strain evidence="3">Rob3c / Tucson 14021-0248.25</strain>
    </source>
</reference>
<dbReference type="AlphaFoldDB" id="B4HNI7"/>
<feature type="region of interest" description="Disordered" evidence="1">
    <location>
        <begin position="82"/>
        <end position="152"/>
    </location>
</feature>
<dbReference type="EMBL" id="CH480816">
    <property type="protein sequence ID" value="EDW47423.1"/>
    <property type="molecule type" value="Genomic_DNA"/>
</dbReference>
<dbReference type="PhylomeDB" id="B4HNI7"/>
<evidence type="ECO:0000313" key="2">
    <source>
        <dbReference type="EMBL" id="EDW47423.1"/>
    </source>
</evidence>
<organism evidence="3">
    <name type="scientific">Drosophila sechellia</name>
    <name type="common">Fruit fly</name>
    <dbReference type="NCBI Taxonomy" id="7238"/>
    <lineage>
        <taxon>Eukaryota</taxon>
        <taxon>Metazoa</taxon>
        <taxon>Ecdysozoa</taxon>
        <taxon>Arthropoda</taxon>
        <taxon>Hexapoda</taxon>
        <taxon>Insecta</taxon>
        <taxon>Pterygota</taxon>
        <taxon>Neoptera</taxon>
        <taxon>Endopterygota</taxon>
        <taxon>Diptera</taxon>
        <taxon>Brachycera</taxon>
        <taxon>Muscomorpha</taxon>
        <taxon>Ephydroidea</taxon>
        <taxon>Drosophilidae</taxon>
        <taxon>Drosophila</taxon>
        <taxon>Sophophora</taxon>
    </lineage>
</organism>
<sequence>MQMRINAEFGGAMRTMRSIERAIKKPQKHICHIHGSINAAQDAGVKSSAPFDLETTDTCLHPHSSTSLIARAAGIANCALWVPGRHPKKPKRSRAKKRGKPSESAESSIGQTKNTTPKRRGKRVENRAKLQPEHWRNKTSEKRGDAEGERETFVDARPSDCLTKIITSTMLNAVLLCCTLAPHQEEGGRSSR</sequence>
<name>B4HNI7_DROSE</name>
<evidence type="ECO:0000256" key="1">
    <source>
        <dbReference type="SAM" id="MobiDB-lite"/>
    </source>
</evidence>
<feature type="compositionally biased region" description="Basic and acidic residues" evidence="1">
    <location>
        <begin position="123"/>
        <end position="152"/>
    </location>
</feature>
<feature type="compositionally biased region" description="Polar residues" evidence="1">
    <location>
        <begin position="104"/>
        <end position="115"/>
    </location>
</feature>
<dbReference type="Proteomes" id="UP000001292">
    <property type="component" value="Unassembled WGS sequence"/>
</dbReference>
<keyword evidence="3" id="KW-1185">Reference proteome</keyword>
<gene>
    <name evidence="2" type="primary">Dsec\GM20425</name>
    <name evidence="2" type="ORF">Dsec_GM20425</name>
</gene>
<protein>
    <submittedName>
        <fullName evidence="2">GM20425</fullName>
    </submittedName>
</protein>